<evidence type="ECO:0000313" key="3">
    <source>
        <dbReference type="Proteomes" id="UP001642409"/>
    </source>
</evidence>
<reference evidence="2 3" key="2">
    <citation type="submission" date="2024-07" db="EMBL/GenBank/DDBJ databases">
        <authorList>
            <person name="Akdeniz Z."/>
        </authorList>
    </citation>
    <scope>NUCLEOTIDE SEQUENCE [LARGE SCALE GENOMIC DNA]</scope>
</reference>
<evidence type="ECO:0000313" key="1">
    <source>
        <dbReference type="EMBL" id="CAI9912688.1"/>
    </source>
</evidence>
<evidence type="ECO:0000313" key="2">
    <source>
        <dbReference type="EMBL" id="CAL5998545.1"/>
    </source>
</evidence>
<dbReference type="EMBL" id="CAXDID020000038">
    <property type="protein sequence ID" value="CAL5998545.1"/>
    <property type="molecule type" value="Genomic_DNA"/>
</dbReference>
<name>A0AA86TGL7_9EUKA</name>
<comment type="caution">
    <text evidence="1">The sequence shown here is derived from an EMBL/GenBank/DDBJ whole genome shotgun (WGS) entry which is preliminary data.</text>
</comment>
<protein>
    <submittedName>
        <fullName evidence="2">Hypothetical_protein</fullName>
    </submittedName>
</protein>
<dbReference type="Proteomes" id="UP001642409">
    <property type="component" value="Unassembled WGS sequence"/>
</dbReference>
<proteinExistence type="predicted"/>
<dbReference type="EMBL" id="CATOUU010000003">
    <property type="protein sequence ID" value="CAI9912688.1"/>
    <property type="molecule type" value="Genomic_DNA"/>
</dbReference>
<sequence length="132" mass="15652">MQNMRVNQQNIQGNDDELAKCFQPISQKMIQQTNQHTEDSKMIQNEMKTIATTIFKRVMKYSTKEERLTGMPIICAAPLEYQQQFQVRNELIKENQEVVQEIKLDRMFQKGDPPVTFDSLKFYKQKFNVNIE</sequence>
<gene>
    <name evidence="2" type="ORF">HINF_LOCUS15787</name>
    <name evidence="1" type="ORF">HINF_LOCUS333</name>
</gene>
<keyword evidence="3" id="KW-1185">Reference proteome</keyword>
<reference evidence="1" key="1">
    <citation type="submission" date="2023-06" db="EMBL/GenBank/DDBJ databases">
        <authorList>
            <person name="Kurt Z."/>
        </authorList>
    </citation>
    <scope>NUCLEOTIDE SEQUENCE</scope>
</reference>
<organism evidence="1">
    <name type="scientific">Hexamita inflata</name>
    <dbReference type="NCBI Taxonomy" id="28002"/>
    <lineage>
        <taxon>Eukaryota</taxon>
        <taxon>Metamonada</taxon>
        <taxon>Diplomonadida</taxon>
        <taxon>Hexamitidae</taxon>
        <taxon>Hexamitinae</taxon>
        <taxon>Hexamita</taxon>
    </lineage>
</organism>
<accession>A0AA86TGL7</accession>
<dbReference type="AlphaFoldDB" id="A0AA86TGL7"/>